<organism evidence="11 12">
    <name type="scientific">Aerophobetes bacterium</name>
    <dbReference type="NCBI Taxonomy" id="2030807"/>
    <lineage>
        <taxon>Bacteria</taxon>
        <taxon>Candidatus Aerophobota</taxon>
    </lineage>
</organism>
<protein>
    <submittedName>
        <fullName evidence="11">ABC transporter ATP-binding protein</fullName>
    </submittedName>
</protein>
<keyword evidence="5" id="KW-0997">Cell inner membrane</keyword>
<dbReference type="GO" id="GO:0005524">
    <property type="term" value="F:ATP binding"/>
    <property type="evidence" value="ECO:0007669"/>
    <property type="project" value="UniProtKB-KW"/>
</dbReference>
<gene>
    <name evidence="11" type="ORF">DRJ04_00735</name>
</gene>
<name>A0A662DHM3_UNCAE</name>
<dbReference type="Pfam" id="PF08352">
    <property type="entry name" value="oligo_HPY"/>
    <property type="match status" value="1"/>
</dbReference>
<keyword evidence="9" id="KW-0472">Membrane</keyword>
<dbReference type="Proteomes" id="UP000280417">
    <property type="component" value="Unassembled WGS sequence"/>
</dbReference>
<dbReference type="PROSITE" id="PS00211">
    <property type="entry name" value="ABC_TRANSPORTER_1"/>
    <property type="match status" value="1"/>
</dbReference>
<dbReference type="InterPro" id="IPR003593">
    <property type="entry name" value="AAA+_ATPase"/>
</dbReference>
<keyword evidence="8" id="KW-1278">Translocase</keyword>
<dbReference type="NCBIfam" id="TIGR01727">
    <property type="entry name" value="oligo_HPY"/>
    <property type="match status" value="1"/>
</dbReference>
<evidence type="ECO:0000256" key="5">
    <source>
        <dbReference type="ARBA" id="ARBA00022519"/>
    </source>
</evidence>
<evidence type="ECO:0000259" key="10">
    <source>
        <dbReference type="PROSITE" id="PS50893"/>
    </source>
</evidence>
<comment type="subcellular location">
    <subcellularLocation>
        <location evidence="1">Cell membrane</location>
        <topology evidence="1">Peripheral membrane protein</topology>
    </subcellularLocation>
</comment>
<dbReference type="EMBL" id="QMQA01000010">
    <property type="protein sequence ID" value="RLE15270.1"/>
    <property type="molecule type" value="Genomic_DNA"/>
</dbReference>
<dbReference type="InterPro" id="IPR050388">
    <property type="entry name" value="ABC_Ni/Peptide_Import"/>
</dbReference>
<reference evidence="11 12" key="1">
    <citation type="submission" date="2018-06" db="EMBL/GenBank/DDBJ databases">
        <title>Extensive metabolic versatility and redundancy in microbially diverse, dynamic hydrothermal sediments.</title>
        <authorList>
            <person name="Dombrowski N."/>
            <person name="Teske A."/>
            <person name="Baker B.J."/>
        </authorList>
    </citation>
    <scope>NUCLEOTIDE SEQUENCE [LARGE SCALE GENOMIC DNA]</scope>
    <source>
        <strain evidence="11">B3_G15</strain>
    </source>
</reference>
<dbReference type="InterPro" id="IPR027417">
    <property type="entry name" value="P-loop_NTPase"/>
</dbReference>
<dbReference type="PANTHER" id="PTHR43297">
    <property type="entry name" value="OLIGOPEPTIDE TRANSPORT ATP-BINDING PROTEIN APPD"/>
    <property type="match status" value="1"/>
</dbReference>
<dbReference type="PROSITE" id="PS50893">
    <property type="entry name" value="ABC_TRANSPORTER_2"/>
    <property type="match status" value="1"/>
</dbReference>
<sequence length="333" mass="37274">MRVPGDKDILLEVRNLRTWFYTDKGIVKAVDGIDFQIKRNQILGLVGESGCGKSVTSLSITGLIPIPPGKVEGEILYNKDGRKINLAKLHPESKQMREIRGSEISMIFQEPLTALNPVFTIGNQLTEAIVAHQKIGKQKALEKAIQLLKEVGIPLPEQRIKQYPHQFSGGMRQRAMIAMALSCKPSLLIADEPTTALDVTIQAQILRLMKKLQSEYGMSILLITHDLGIVAKNADEVVVIYLGKVVEYAPTKEIFRQPLHPYVKALLNSIPSLKGKKKLEPIRGMVPSPLEDVWRDRCGFAPRCDEAMDICQRKQPPLSEPAENHQVRCWLYG</sequence>
<evidence type="ECO:0000256" key="6">
    <source>
        <dbReference type="ARBA" id="ARBA00022741"/>
    </source>
</evidence>
<comment type="caution">
    <text evidence="11">The sequence shown here is derived from an EMBL/GenBank/DDBJ whole genome shotgun (WGS) entry which is preliminary data.</text>
</comment>
<comment type="similarity">
    <text evidence="2">Belongs to the ABC transporter superfamily.</text>
</comment>
<proteinExistence type="inferred from homology"/>
<evidence type="ECO:0000313" key="11">
    <source>
        <dbReference type="EMBL" id="RLE15270.1"/>
    </source>
</evidence>
<keyword evidence="3" id="KW-0813">Transport</keyword>
<dbReference type="PANTHER" id="PTHR43297:SF14">
    <property type="entry name" value="ATPASE AAA-TYPE CORE DOMAIN-CONTAINING PROTEIN"/>
    <property type="match status" value="1"/>
</dbReference>
<dbReference type="GO" id="GO:0005886">
    <property type="term" value="C:plasma membrane"/>
    <property type="evidence" value="ECO:0007669"/>
    <property type="project" value="UniProtKB-SubCell"/>
</dbReference>
<evidence type="ECO:0000256" key="1">
    <source>
        <dbReference type="ARBA" id="ARBA00004202"/>
    </source>
</evidence>
<dbReference type="GO" id="GO:0015833">
    <property type="term" value="P:peptide transport"/>
    <property type="evidence" value="ECO:0007669"/>
    <property type="project" value="InterPro"/>
</dbReference>
<evidence type="ECO:0000256" key="8">
    <source>
        <dbReference type="ARBA" id="ARBA00022967"/>
    </source>
</evidence>
<evidence type="ECO:0000256" key="9">
    <source>
        <dbReference type="ARBA" id="ARBA00023136"/>
    </source>
</evidence>
<dbReference type="GO" id="GO:0016887">
    <property type="term" value="F:ATP hydrolysis activity"/>
    <property type="evidence" value="ECO:0007669"/>
    <property type="project" value="InterPro"/>
</dbReference>
<dbReference type="Gene3D" id="3.40.50.300">
    <property type="entry name" value="P-loop containing nucleotide triphosphate hydrolases"/>
    <property type="match status" value="1"/>
</dbReference>
<dbReference type="SMART" id="SM00382">
    <property type="entry name" value="AAA"/>
    <property type="match status" value="1"/>
</dbReference>
<dbReference type="SUPFAM" id="SSF52540">
    <property type="entry name" value="P-loop containing nucleoside triphosphate hydrolases"/>
    <property type="match status" value="1"/>
</dbReference>
<evidence type="ECO:0000313" key="12">
    <source>
        <dbReference type="Proteomes" id="UP000280417"/>
    </source>
</evidence>
<dbReference type="CDD" id="cd03257">
    <property type="entry name" value="ABC_NikE_OppD_transporters"/>
    <property type="match status" value="1"/>
</dbReference>
<keyword evidence="7 11" id="KW-0067">ATP-binding</keyword>
<feature type="domain" description="ABC transporter" evidence="10">
    <location>
        <begin position="13"/>
        <end position="267"/>
    </location>
</feature>
<keyword evidence="6" id="KW-0547">Nucleotide-binding</keyword>
<dbReference type="Pfam" id="PF00005">
    <property type="entry name" value="ABC_tran"/>
    <property type="match status" value="1"/>
</dbReference>
<evidence type="ECO:0000256" key="2">
    <source>
        <dbReference type="ARBA" id="ARBA00005417"/>
    </source>
</evidence>
<keyword evidence="4" id="KW-1003">Cell membrane</keyword>
<dbReference type="AlphaFoldDB" id="A0A662DHM3"/>
<accession>A0A662DHM3</accession>
<evidence type="ECO:0000256" key="4">
    <source>
        <dbReference type="ARBA" id="ARBA00022475"/>
    </source>
</evidence>
<evidence type="ECO:0000256" key="3">
    <source>
        <dbReference type="ARBA" id="ARBA00022448"/>
    </source>
</evidence>
<evidence type="ECO:0000256" key="7">
    <source>
        <dbReference type="ARBA" id="ARBA00022840"/>
    </source>
</evidence>
<dbReference type="FunFam" id="3.40.50.300:FF:000016">
    <property type="entry name" value="Oligopeptide ABC transporter ATP-binding component"/>
    <property type="match status" value="1"/>
</dbReference>
<dbReference type="InterPro" id="IPR003439">
    <property type="entry name" value="ABC_transporter-like_ATP-bd"/>
</dbReference>
<dbReference type="InterPro" id="IPR013563">
    <property type="entry name" value="Oligopep_ABC_C"/>
</dbReference>
<dbReference type="InterPro" id="IPR017871">
    <property type="entry name" value="ABC_transporter-like_CS"/>
</dbReference>